<dbReference type="Pfam" id="PF12680">
    <property type="entry name" value="SnoaL_2"/>
    <property type="match status" value="1"/>
</dbReference>
<organism evidence="2 3">
    <name type="scientific">Cryptosporangium minutisporangium</name>
    <dbReference type="NCBI Taxonomy" id="113569"/>
    <lineage>
        <taxon>Bacteria</taxon>
        <taxon>Bacillati</taxon>
        <taxon>Actinomycetota</taxon>
        <taxon>Actinomycetes</taxon>
        <taxon>Cryptosporangiales</taxon>
        <taxon>Cryptosporangiaceae</taxon>
        <taxon>Cryptosporangium</taxon>
    </lineage>
</organism>
<feature type="domain" description="SnoaL-like" evidence="1">
    <location>
        <begin position="15"/>
        <end position="119"/>
    </location>
</feature>
<dbReference type="Gene3D" id="3.10.450.50">
    <property type="match status" value="1"/>
</dbReference>
<dbReference type="Proteomes" id="UP001501676">
    <property type="component" value="Unassembled WGS sequence"/>
</dbReference>
<proteinExistence type="predicted"/>
<reference evidence="3" key="1">
    <citation type="journal article" date="2019" name="Int. J. Syst. Evol. Microbiol.">
        <title>The Global Catalogue of Microorganisms (GCM) 10K type strain sequencing project: providing services to taxonomists for standard genome sequencing and annotation.</title>
        <authorList>
            <consortium name="The Broad Institute Genomics Platform"/>
            <consortium name="The Broad Institute Genome Sequencing Center for Infectious Disease"/>
            <person name="Wu L."/>
            <person name="Ma J."/>
        </authorList>
    </citation>
    <scope>NUCLEOTIDE SEQUENCE [LARGE SCALE GENOMIC DNA]</scope>
    <source>
        <strain evidence="3">JCM 9458</strain>
    </source>
</reference>
<comment type="caution">
    <text evidence="2">The sequence shown here is derived from an EMBL/GenBank/DDBJ whole genome shotgun (WGS) entry which is preliminary data.</text>
</comment>
<dbReference type="InterPro" id="IPR037401">
    <property type="entry name" value="SnoaL-like"/>
</dbReference>
<evidence type="ECO:0000313" key="3">
    <source>
        <dbReference type="Proteomes" id="UP001501676"/>
    </source>
</evidence>
<evidence type="ECO:0000259" key="1">
    <source>
        <dbReference type="Pfam" id="PF12680"/>
    </source>
</evidence>
<name>A0ABP6SPI3_9ACTN</name>
<accession>A0ABP6SPI3</accession>
<evidence type="ECO:0000313" key="2">
    <source>
        <dbReference type="EMBL" id="GAA3381695.1"/>
    </source>
</evidence>
<dbReference type="EMBL" id="BAAAYN010000001">
    <property type="protein sequence ID" value="GAA3381695.1"/>
    <property type="molecule type" value="Genomic_DNA"/>
</dbReference>
<dbReference type="RefSeq" id="WP_345725851.1">
    <property type="nucleotide sequence ID" value="NZ_BAAAYN010000001.1"/>
</dbReference>
<dbReference type="SUPFAM" id="SSF54427">
    <property type="entry name" value="NTF2-like"/>
    <property type="match status" value="1"/>
</dbReference>
<keyword evidence="3" id="KW-1185">Reference proteome</keyword>
<gene>
    <name evidence="2" type="ORF">GCM10020369_00630</name>
</gene>
<dbReference type="InterPro" id="IPR032710">
    <property type="entry name" value="NTF2-like_dom_sf"/>
</dbReference>
<sequence>MPSPQEIYERYVGAGAIRRDADAVADLFTEDGVFEAPLVPPGHPFPARLKGRAEIRRGLGEYYRRPQPATGAVDAGRSRLVLHLPASELLIAEVDAVFVDGSSVSLVQIFRLQDGLIASLRDYFHPDVMG</sequence>
<protein>
    <recommendedName>
        <fullName evidence="1">SnoaL-like domain-containing protein</fullName>
    </recommendedName>
</protein>